<evidence type="ECO:0000259" key="8">
    <source>
        <dbReference type="PROSITE" id="PS50011"/>
    </source>
</evidence>
<feature type="region of interest" description="Disordered" evidence="6">
    <location>
        <begin position="278"/>
        <end position="413"/>
    </location>
</feature>
<keyword evidence="7" id="KW-0812">Transmembrane</keyword>
<feature type="binding site" evidence="5">
    <location>
        <position position="52"/>
    </location>
    <ligand>
        <name>ATP</name>
        <dbReference type="ChEBI" id="CHEBI:30616"/>
    </ligand>
</feature>
<reference evidence="10" key="1">
    <citation type="submission" date="2021-05" db="EMBL/GenBank/DDBJ databases">
        <title>Direct Submission.</title>
        <authorList>
            <person name="Li K."/>
            <person name="Gao J."/>
        </authorList>
    </citation>
    <scope>NUCLEOTIDE SEQUENCE [LARGE SCALE GENOMIC DNA]</scope>
    <source>
        <strain evidence="10">HDS12</strain>
    </source>
</reference>
<feature type="region of interest" description="Disordered" evidence="6">
    <location>
        <begin position="1"/>
        <end position="21"/>
    </location>
</feature>
<evidence type="ECO:0000313" key="10">
    <source>
        <dbReference type="Proteomes" id="UP000678016"/>
    </source>
</evidence>
<dbReference type="Pfam" id="PF00069">
    <property type="entry name" value="Pkinase"/>
    <property type="match status" value="1"/>
</dbReference>
<dbReference type="GO" id="GO:0016301">
    <property type="term" value="F:kinase activity"/>
    <property type="evidence" value="ECO:0007669"/>
    <property type="project" value="UniProtKB-KW"/>
</dbReference>
<feature type="transmembrane region" description="Helical" evidence="7">
    <location>
        <begin position="631"/>
        <end position="649"/>
    </location>
</feature>
<keyword evidence="2 5" id="KW-0547">Nucleotide-binding</keyword>
<evidence type="ECO:0000256" key="5">
    <source>
        <dbReference type="PROSITE-ProRule" id="PRU10141"/>
    </source>
</evidence>
<keyword evidence="3 9" id="KW-0418">Kinase</keyword>
<keyword evidence="4 5" id="KW-0067">ATP-binding</keyword>
<dbReference type="Proteomes" id="UP000678016">
    <property type="component" value="Chromosome"/>
</dbReference>
<dbReference type="InterPro" id="IPR000719">
    <property type="entry name" value="Prot_kinase_dom"/>
</dbReference>
<evidence type="ECO:0000256" key="7">
    <source>
        <dbReference type="SAM" id="Phobius"/>
    </source>
</evidence>
<evidence type="ECO:0000256" key="2">
    <source>
        <dbReference type="ARBA" id="ARBA00022741"/>
    </source>
</evidence>
<feature type="domain" description="Protein kinase" evidence="8">
    <location>
        <begin position="24"/>
        <end position="272"/>
    </location>
</feature>
<dbReference type="InterPro" id="IPR008271">
    <property type="entry name" value="Ser/Thr_kinase_AS"/>
</dbReference>
<dbReference type="PROSITE" id="PS00107">
    <property type="entry name" value="PROTEIN_KINASE_ATP"/>
    <property type="match status" value="1"/>
</dbReference>
<name>A0ABX8C9B5_9ACTN</name>
<dbReference type="PANTHER" id="PTHR43289">
    <property type="entry name" value="MITOGEN-ACTIVATED PROTEIN KINASE KINASE KINASE 20-RELATED"/>
    <property type="match status" value="1"/>
</dbReference>
<organism evidence="9 10">
    <name type="scientific">Nocardiopsis akebiae</name>
    <dbReference type="NCBI Taxonomy" id="2831968"/>
    <lineage>
        <taxon>Bacteria</taxon>
        <taxon>Bacillati</taxon>
        <taxon>Actinomycetota</taxon>
        <taxon>Actinomycetes</taxon>
        <taxon>Streptosporangiales</taxon>
        <taxon>Nocardiopsidaceae</taxon>
        <taxon>Nocardiopsis</taxon>
    </lineage>
</organism>
<dbReference type="Gene3D" id="1.10.510.10">
    <property type="entry name" value="Transferase(Phosphotransferase) domain 1"/>
    <property type="match status" value="1"/>
</dbReference>
<dbReference type="RefSeq" id="WP_212643724.1">
    <property type="nucleotide sequence ID" value="NZ_CP074132.1"/>
</dbReference>
<feature type="compositionally biased region" description="Low complexity" evidence="6">
    <location>
        <begin position="376"/>
        <end position="386"/>
    </location>
</feature>
<feature type="transmembrane region" description="Helical" evidence="7">
    <location>
        <begin position="679"/>
        <end position="701"/>
    </location>
</feature>
<dbReference type="InterPro" id="IPR017441">
    <property type="entry name" value="Protein_kinase_ATP_BS"/>
</dbReference>
<proteinExistence type="predicted"/>
<evidence type="ECO:0000313" key="9">
    <source>
        <dbReference type="EMBL" id="QUX31021.1"/>
    </source>
</evidence>
<dbReference type="PANTHER" id="PTHR43289:SF34">
    <property type="entry name" value="SERINE_THREONINE-PROTEIN KINASE YBDM-RELATED"/>
    <property type="match status" value="1"/>
</dbReference>
<dbReference type="PROSITE" id="PS00108">
    <property type="entry name" value="PROTEIN_KINASE_ST"/>
    <property type="match status" value="1"/>
</dbReference>
<evidence type="ECO:0000256" key="3">
    <source>
        <dbReference type="ARBA" id="ARBA00022777"/>
    </source>
</evidence>
<feature type="transmembrane region" description="Helical" evidence="7">
    <location>
        <begin position="713"/>
        <end position="735"/>
    </location>
</feature>
<dbReference type="CDD" id="cd14014">
    <property type="entry name" value="STKc_PknB_like"/>
    <property type="match status" value="1"/>
</dbReference>
<dbReference type="Gene3D" id="3.30.200.20">
    <property type="entry name" value="Phosphorylase Kinase, domain 1"/>
    <property type="match status" value="1"/>
</dbReference>
<dbReference type="InterPro" id="IPR011009">
    <property type="entry name" value="Kinase-like_dom_sf"/>
</dbReference>
<evidence type="ECO:0000256" key="1">
    <source>
        <dbReference type="ARBA" id="ARBA00022679"/>
    </source>
</evidence>
<dbReference type="SMART" id="SM00220">
    <property type="entry name" value="S_TKc"/>
    <property type="match status" value="1"/>
</dbReference>
<evidence type="ECO:0000256" key="4">
    <source>
        <dbReference type="ARBA" id="ARBA00022840"/>
    </source>
</evidence>
<feature type="compositionally biased region" description="Pro residues" evidence="6">
    <location>
        <begin position="362"/>
        <end position="375"/>
    </location>
</feature>
<dbReference type="EMBL" id="CP074132">
    <property type="protein sequence ID" value="QUX31021.1"/>
    <property type="molecule type" value="Genomic_DNA"/>
</dbReference>
<accession>A0ABX8C9B5</accession>
<keyword evidence="7" id="KW-0472">Membrane</keyword>
<dbReference type="SUPFAM" id="SSF56112">
    <property type="entry name" value="Protein kinase-like (PK-like)"/>
    <property type="match status" value="1"/>
</dbReference>
<dbReference type="PROSITE" id="PS50011">
    <property type="entry name" value="PROTEIN_KINASE_DOM"/>
    <property type="match status" value="1"/>
</dbReference>
<gene>
    <name evidence="9" type="ORF">KGD83_11300</name>
</gene>
<keyword evidence="1" id="KW-0808">Transferase</keyword>
<feature type="compositionally biased region" description="Low complexity" evidence="6">
    <location>
        <begin position="319"/>
        <end position="338"/>
    </location>
</feature>
<evidence type="ECO:0000256" key="6">
    <source>
        <dbReference type="SAM" id="MobiDB-lite"/>
    </source>
</evidence>
<protein>
    <submittedName>
        <fullName evidence="9">Protein kinase</fullName>
    </submittedName>
</protein>
<keyword evidence="7" id="KW-1133">Transmembrane helix</keyword>
<keyword evidence="10" id="KW-1185">Reference proteome</keyword>
<sequence length="780" mass="81568">MEDQHVQTGNGGAGQPSGRTAGNYRLVRSLGRGGFGEVFLGEDPDGGRAAVKILHASWAGDPEMRRRFSTEVEQARRVSGFCIAPILDADPGAAEPWIATEFIDGPTLQRAVAAEGPRSGVELHRLAVSTATALAAIHAAGVVHRDLKPDNIMLAADGPRVIDFGIARAVETTSVTASGVVGTIGYMAPEQLEGMRLTSAVDIFSWGSVMVYAATGHEAFPGPTQASRIARILGGEPDLGPLTGPLAGIVRSCLDKDPERRPDATTLLNLLISAPSEATAARPAAGDGGTRVPPTADARTPWESDPTRVAPGEHPGAHATRVAPPVPVDPTRAAPADAPRADATRAYTQMASGAAPAGLAPPTAPPYSTTPPSHPPASGAGAVSGPHTPPSYSRAFGTGAVSGPHTPLHRTGVPPYHFHGIRFTDPGDLAEAMQQNWSAAVQVFSDPAERAALGAWLVDDLGDTTVDRSLFRGHVNNDANLALASFVSQLRPDLPPIFRGRGATVAELGEMFDDPRPLLTGAPKANEMVLMARPSVLRTMGAHHGADSADLMRLADQLDEAERAANAFQEQLTGELEGWRAARVNVSAALILAFLLRPERLVPPGDGGDTGLGEWVAILWSRVEGAPVPVSAGYAAVVYGALPTMRSLAEQRRSWETRHNKVSTDHADLRRGVRLQERLLLGLRICRFAVFGIPAALLAGLATGNGVEGPAGLLMSVGLLGLVGAIALEVTVRVVSGGVARRNQRSQELNGAAAQLPQLTSGVARIQGDLRRAREICGRS</sequence>